<evidence type="ECO:0000256" key="1">
    <source>
        <dbReference type="SAM" id="SignalP"/>
    </source>
</evidence>
<feature type="signal peptide" evidence="1">
    <location>
        <begin position="1"/>
        <end position="21"/>
    </location>
</feature>
<comment type="caution">
    <text evidence="2">The sequence shown here is derived from an EMBL/GenBank/DDBJ whole genome shotgun (WGS) entry which is preliminary data.</text>
</comment>
<reference evidence="2 3" key="1">
    <citation type="journal article" date="2016" name="Nat. Commun.">
        <title>Thousands of microbial genomes shed light on interconnected biogeochemical processes in an aquifer system.</title>
        <authorList>
            <person name="Anantharaman K."/>
            <person name="Brown C.T."/>
            <person name="Hug L.A."/>
            <person name="Sharon I."/>
            <person name="Castelle C.J."/>
            <person name="Probst A.J."/>
            <person name="Thomas B.C."/>
            <person name="Singh A."/>
            <person name="Wilkins M.J."/>
            <person name="Karaoz U."/>
            <person name="Brodie E.L."/>
            <person name="Williams K.H."/>
            <person name="Hubbard S.S."/>
            <person name="Banfield J.F."/>
        </authorList>
    </citation>
    <scope>NUCLEOTIDE SEQUENCE [LARGE SCALE GENOMIC DNA]</scope>
</reference>
<dbReference type="EMBL" id="MHBW01000030">
    <property type="protein sequence ID" value="OGY08241.1"/>
    <property type="molecule type" value="Genomic_DNA"/>
</dbReference>
<proteinExistence type="predicted"/>
<dbReference type="AlphaFoldDB" id="A0A1G1UYT2"/>
<keyword evidence="1" id="KW-0732">Signal</keyword>
<evidence type="ECO:0000313" key="3">
    <source>
        <dbReference type="Proteomes" id="UP000177967"/>
    </source>
</evidence>
<protein>
    <submittedName>
        <fullName evidence="2">Uncharacterized protein</fullName>
    </submittedName>
</protein>
<sequence>MLKKAVFIPPLVIFFMATAFAAGSLHAQRAIADKTKKLAVSSKTTVINGIDLVKVQEKVLPANGFTFNIRWGNLGARMVANGVIDKAKLAKAVSGDSTLPEEYKAYFEESAPDTIVLNQTSARFWVDVLWGLGLANKSKVLTQGEMVRLGKTENFASTGGWTLGVKKSMQIYAKYSYIPLTIEQEKTVEEIAGNIYRPCCGNSTAFPDCNHGMAALGLIELMVNQGFPREEIYKTVLAFNSYWFPQTYLDLAYYFEKDGKDWEKVSPQEILAKNYSSAAGYKDIKSKIDPVSWPALNSGGGCGA</sequence>
<accession>A0A1G1UYT2</accession>
<dbReference type="Proteomes" id="UP000177967">
    <property type="component" value="Unassembled WGS sequence"/>
</dbReference>
<feature type="chain" id="PRO_5009580952" evidence="1">
    <location>
        <begin position="22"/>
        <end position="304"/>
    </location>
</feature>
<name>A0A1G1UYT2_9BACT</name>
<dbReference type="STRING" id="1797513.A2782_00485"/>
<evidence type="ECO:0000313" key="2">
    <source>
        <dbReference type="EMBL" id="OGY08241.1"/>
    </source>
</evidence>
<organism evidence="2 3">
    <name type="scientific">Candidatus Blackburnbacteria bacterium RIFCSPHIGHO2_01_FULL_43_15b</name>
    <dbReference type="NCBI Taxonomy" id="1797513"/>
    <lineage>
        <taxon>Bacteria</taxon>
        <taxon>Candidatus Blackburniibacteriota</taxon>
    </lineage>
</organism>
<gene>
    <name evidence="2" type="ORF">A2782_00485</name>
</gene>